<feature type="domain" description="Mce/MlaD" evidence="3">
    <location>
        <begin position="38"/>
        <end position="113"/>
    </location>
</feature>
<accession>A0A1X0JT71</accession>
<dbReference type="InterPro" id="IPR005693">
    <property type="entry name" value="Mce"/>
</dbReference>
<dbReference type="Pfam" id="PF11887">
    <property type="entry name" value="Mce4_CUP1"/>
    <property type="match status" value="1"/>
</dbReference>
<dbReference type="InterPro" id="IPR024516">
    <property type="entry name" value="Mce_C"/>
</dbReference>
<evidence type="ECO:0000259" key="3">
    <source>
        <dbReference type="Pfam" id="PF02470"/>
    </source>
</evidence>
<dbReference type="Proteomes" id="UP000192411">
    <property type="component" value="Unassembled WGS sequence"/>
</dbReference>
<dbReference type="InterPro" id="IPR052336">
    <property type="entry name" value="MlaD_Phospholipid_Transporter"/>
</dbReference>
<feature type="compositionally biased region" description="Low complexity" evidence="1">
    <location>
        <begin position="421"/>
        <end position="458"/>
    </location>
</feature>
<dbReference type="PANTHER" id="PTHR33371:SF15">
    <property type="entry name" value="LIPOPROTEIN LPRN"/>
    <property type="match status" value="1"/>
</dbReference>
<feature type="domain" description="Mammalian cell entry C-terminal" evidence="4">
    <location>
        <begin position="121"/>
        <end position="287"/>
    </location>
</feature>
<evidence type="ECO:0000259" key="4">
    <source>
        <dbReference type="Pfam" id="PF11887"/>
    </source>
</evidence>
<evidence type="ECO:0000313" key="5">
    <source>
        <dbReference type="EMBL" id="ORB65785.1"/>
    </source>
</evidence>
<dbReference type="PROSITE" id="PS51257">
    <property type="entry name" value="PROKAR_LIPOPROTEIN"/>
    <property type="match status" value="1"/>
</dbReference>
<keyword evidence="6" id="KW-1185">Reference proteome</keyword>
<evidence type="ECO:0000256" key="2">
    <source>
        <dbReference type="SAM" id="SignalP"/>
    </source>
</evidence>
<protein>
    <submittedName>
        <fullName evidence="5">Mammalian cell entry protein</fullName>
    </submittedName>
</protein>
<dbReference type="PANTHER" id="PTHR33371">
    <property type="entry name" value="INTERMEMBRANE PHOSPHOLIPID TRANSPORT SYSTEM BINDING PROTEIN MLAD-RELATED"/>
    <property type="match status" value="1"/>
</dbReference>
<organism evidence="5 6">
    <name type="scientific">Mycolicibacterium tusciae</name>
    <dbReference type="NCBI Taxonomy" id="75922"/>
    <lineage>
        <taxon>Bacteria</taxon>
        <taxon>Bacillati</taxon>
        <taxon>Actinomycetota</taxon>
        <taxon>Actinomycetes</taxon>
        <taxon>Mycobacteriales</taxon>
        <taxon>Mycobacteriaceae</taxon>
        <taxon>Mycolicibacterium</taxon>
    </lineage>
</organism>
<dbReference type="GO" id="GO:0005576">
    <property type="term" value="C:extracellular region"/>
    <property type="evidence" value="ECO:0007669"/>
    <property type="project" value="TreeGrafter"/>
</dbReference>
<dbReference type="Pfam" id="PF02470">
    <property type="entry name" value="MlaD"/>
    <property type="match status" value="1"/>
</dbReference>
<dbReference type="EMBL" id="MVIM01000005">
    <property type="protein sequence ID" value="ORB65785.1"/>
    <property type="molecule type" value="Genomic_DNA"/>
</dbReference>
<name>A0A1X0JT71_9MYCO</name>
<gene>
    <name evidence="5" type="ORF">BST47_11905</name>
</gene>
<comment type="caution">
    <text evidence="5">The sequence shown here is derived from an EMBL/GenBank/DDBJ whole genome shotgun (WGS) entry which is preliminary data.</text>
</comment>
<evidence type="ECO:0000313" key="6">
    <source>
        <dbReference type="Proteomes" id="UP000192411"/>
    </source>
</evidence>
<feature type="region of interest" description="Disordered" evidence="1">
    <location>
        <begin position="402"/>
        <end position="458"/>
    </location>
</feature>
<dbReference type="InterPro" id="IPR003399">
    <property type="entry name" value="Mce/MlaD"/>
</dbReference>
<dbReference type="AlphaFoldDB" id="A0A1X0JT71"/>
<reference evidence="5 6" key="1">
    <citation type="submission" date="2017-02" db="EMBL/GenBank/DDBJ databases">
        <title>The new phylogeny of genus Mycobacterium.</title>
        <authorList>
            <person name="Tortoli E."/>
            <person name="Trovato A."/>
            <person name="Cirillo D.M."/>
        </authorList>
    </citation>
    <scope>NUCLEOTIDE SEQUENCE [LARGE SCALE GENOMIC DNA]</scope>
    <source>
        <strain evidence="5 6">DSM 44338</strain>
    </source>
</reference>
<feature type="chain" id="PRO_5039164174" evidence="2">
    <location>
        <begin position="22"/>
        <end position="458"/>
    </location>
</feature>
<keyword evidence="2" id="KW-0732">Signal</keyword>
<dbReference type="NCBIfam" id="TIGR00996">
    <property type="entry name" value="Mtu_fam_mce"/>
    <property type="match status" value="1"/>
</dbReference>
<sequence>MKVMVVSGCCLALTMTGCAYQGVNSLPLPGAVGRGPDSVQYTVQVPNVATLESNSPVMINDVIVGSVGKATVDAWHANVEISVKPDVVVPANAVASVGQTSLLGSMHLALNPPLDEQPSGRLQPGATLPLNQSSTYPTTEQTLASLSTIVNAGGLGQIGDVIHNFSAAISGREPEIRELLTRLNDFVGTLDAQRDNIVESIKELNRVAGTFANQREVIDRALREIPPAIDVLVKERPNLTTALEKLGTFSDTATQLVNDAGDDLVKNLQGLEPALKSLADIGPDLSQALIFATAFPYGPAFADKITKGDYINLLATFDLTYPRFKRGILLGTRWGDENAKLIPAPGDPYFMNYAYDPIMVGVAPPPSDTVAITPPIANPGQQNPGQPITTMYGPVLPIVPPPPARPQFGPEPTLQESQIFAGPYGLEGAPAAPAAAATPAPAAPAGAELPASPAGGGG</sequence>
<feature type="signal peptide" evidence="2">
    <location>
        <begin position="1"/>
        <end position="21"/>
    </location>
</feature>
<proteinExistence type="predicted"/>
<evidence type="ECO:0000256" key="1">
    <source>
        <dbReference type="SAM" id="MobiDB-lite"/>
    </source>
</evidence>
<dbReference type="STRING" id="75922.BST47_11905"/>